<feature type="compositionally biased region" description="Polar residues" evidence="1">
    <location>
        <begin position="170"/>
        <end position="179"/>
    </location>
</feature>
<gene>
    <name evidence="2" type="ORF">BpHYR1_043892</name>
</gene>
<evidence type="ECO:0000313" key="3">
    <source>
        <dbReference type="Proteomes" id="UP000276133"/>
    </source>
</evidence>
<dbReference type="EMBL" id="REGN01010581">
    <property type="protein sequence ID" value="RMZ98751.1"/>
    <property type="molecule type" value="Genomic_DNA"/>
</dbReference>
<sequence>MYLILKRMLTKKKYVEATIRSESRKSKIKRNMNSSSSLKSRPSTGLISASEPPETKEFRPKIVNLIPMKQGGQMDHDDIYDTVDDELNERLDAANYYYYTDVARSDYECYYEPFKLDLAGSDQQWPFELEFELEKKKPQRGAKPKCNSCKKLPSIKSEDKSRVTVREKSNMSTDSKYMGHTFNSASRCTSAKNVQQTEAGKKASKSKVMNNYSDEFDIDKRSKEDEDYKELGASVRVNKEEQMRKMNILPGKSFRSQRRTSISVEHVPVSQRKLETQRAKVLLTAQRLEARPAEKSAQRGEA</sequence>
<proteinExistence type="predicted"/>
<evidence type="ECO:0000256" key="1">
    <source>
        <dbReference type="SAM" id="MobiDB-lite"/>
    </source>
</evidence>
<comment type="caution">
    <text evidence="2">The sequence shown here is derived from an EMBL/GenBank/DDBJ whole genome shotgun (WGS) entry which is preliminary data.</text>
</comment>
<feature type="region of interest" description="Disordered" evidence="1">
    <location>
        <begin position="25"/>
        <end position="54"/>
    </location>
</feature>
<dbReference type="AlphaFoldDB" id="A0A3M7PHY7"/>
<feature type="region of interest" description="Disordered" evidence="1">
    <location>
        <begin position="187"/>
        <end position="206"/>
    </location>
</feature>
<dbReference type="Proteomes" id="UP000276133">
    <property type="component" value="Unassembled WGS sequence"/>
</dbReference>
<feature type="compositionally biased region" description="Basic and acidic residues" evidence="1">
    <location>
        <begin position="157"/>
        <end position="169"/>
    </location>
</feature>
<reference evidence="2 3" key="1">
    <citation type="journal article" date="2018" name="Sci. Rep.">
        <title>Genomic signatures of local adaptation to the degree of environmental predictability in rotifers.</title>
        <authorList>
            <person name="Franch-Gras L."/>
            <person name="Hahn C."/>
            <person name="Garcia-Roger E.M."/>
            <person name="Carmona M.J."/>
            <person name="Serra M."/>
            <person name="Gomez A."/>
        </authorList>
    </citation>
    <scope>NUCLEOTIDE SEQUENCE [LARGE SCALE GENOMIC DNA]</scope>
    <source>
        <strain evidence="2">HYR1</strain>
    </source>
</reference>
<feature type="region of interest" description="Disordered" evidence="1">
    <location>
        <begin position="157"/>
        <end position="179"/>
    </location>
</feature>
<name>A0A3M7PHY7_BRAPC</name>
<protein>
    <submittedName>
        <fullName evidence="2">Uncharacterized protein</fullName>
    </submittedName>
</protein>
<organism evidence="2 3">
    <name type="scientific">Brachionus plicatilis</name>
    <name type="common">Marine rotifer</name>
    <name type="synonym">Brachionus muelleri</name>
    <dbReference type="NCBI Taxonomy" id="10195"/>
    <lineage>
        <taxon>Eukaryota</taxon>
        <taxon>Metazoa</taxon>
        <taxon>Spiralia</taxon>
        <taxon>Gnathifera</taxon>
        <taxon>Rotifera</taxon>
        <taxon>Eurotatoria</taxon>
        <taxon>Monogononta</taxon>
        <taxon>Pseudotrocha</taxon>
        <taxon>Ploima</taxon>
        <taxon>Brachionidae</taxon>
        <taxon>Brachionus</taxon>
    </lineage>
</organism>
<feature type="compositionally biased region" description="Polar residues" evidence="1">
    <location>
        <begin position="187"/>
        <end position="198"/>
    </location>
</feature>
<feature type="non-terminal residue" evidence="2">
    <location>
        <position position="302"/>
    </location>
</feature>
<keyword evidence="3" id="KW-1185">Reference proteome</keyword>
<feature type="compositionally biased region" description="Polar residues" evidence="1">
    <location>
        <begin position="31"/>
        <end position="47"/>
    </location>
</feature>
<feature type="region of interest" description="Disordered" evidence="1">
    <location>
        <begin position="252"/>
        <end position="273"/>
    </location>
</feature>
<accession>A0A3M7PHY7</accession>
<evidence type="ECO:0000313" key="2">
    <source>
        <dbReference type="EMBL" id="RMZ98751.1"/>
    </source>
</evidence>